<organism evidence="2 3">
    <name type="scientific">Moraxella equi</name>
    <dbReference type="NCBI Taxonomy" id="60442"/>
    <lineage>
        <taxon>Bacteria</taxon>
        <taxon>Pseudomonadati</taxon>
        <taxon>Pseudomonadota</taxon>
        <taxon>Gammaproteobacteria</taxon>
        <taxon>Moraxellales</taxon>
        <taxon>Moraxellaceae</taxon>
        <taxon>Moraxella</taxon>
    </lineage>
</organism>
<gene>
    <name evidence="2" type="ORF">B5J93_11530</name>
</gene>
<dbReference type="InterPro" id="IPR014875">
    <property type="entry name" value="Mor_transcription_activator"/>
</dbReference>
<dbReference type="Pfam" id="PF08765">
    <property type="entry name" value="Mor"/>
    <property type="match status" value="1"/>
</dbReference>
<dbReference type="SUPFAM" id="SSF46689">
    <property type="entry name" value="Homeodomain-like"/>
    <property type="match status" value="1"/>
</dbReference>
<proteinExistence type="predicted"/>
<dbReference type="EMBL" id="MXAP01000127">
    <property type="protein sequence ID" value="OPH34981.1"/>
    <property type="molecule type" value="Genomic_DNA"/>
</dbReference>
<evidence type="ECO:0000313" key="2">
    <source>
        <dbReference type="EMBL" id="OPH34981.1"/>
    </source>
</evidence>
<dbReference type="Gene3D" id="1.10.10.60">
    <property type="entry name" value="Homeodomain-like"/>
    <property type="match status" value="1"/>
</dbReference>
<name>A0ABX3NFB8_9GAMM</name>
<reference evidence="2 3" key="1">
    <citation type="submission" date="2017-03" db="EMBL/GenBank/DDBJ databases">
        <title>Draft genome sequence of Moraxella equi CCUG 4950T type strain.</title>
        <authorList>
            <person name="Salva-Serra F."/>
            <person name="Engstrom-Jakobsson H."/>
            <person name="Thorell K."/>
            <person name="Jaen-Luchoro D."/>
            <person name="Gonzales-Siles L."/>
            <person name="Karlsson R."/>
            <person name="Yazdan S."/>
            <person name="Boulund F."/>
            <person name="Johnning A."/>
            <person name="Engstrand L."/>
            <person name="Kristiansson E."/>
            <person name="Moore E."/>
        </authorList>
    </citation>
    <scope>NUCLEOTIDE SEQUENCE [LARGE SCALE GENOMIC DNA]</scope>
    <source>
        <strain evidence="2 3">CCUG 4950</strain>
    </source>
</reference>
<dbReference type="InterPro" id="IPR052411">
    <property type="entry name" value="c-mor_Regulatory_Protein"/>
</dbReference>
<accession>A0ABX3NFB8</accession>
<dbReference type="Proteomes" id="UP000190777">
    <property type="component" value="Unassembled WGS sequence"/>
</dbReference>
<evidence type="ECO:0000313" key="3">
    <source>
        <dbReference type="Proteomes" id="UP000190777"/>
    </source>
</evidence>
<feature type="domain" description="Mor transcription activator" evidence="1">
    <location>
        <begin position="12"/>
        <end position="116"/>
    </location>
</feature>
<protein>
    <recommendedName>
        <fullName evidence="1">Mor transcription activator domain-containing protein</fullName>
    </recommendedName>
</protein>
<dbReference type="PANTHER" id="PTHR37812:SF1">
    <property type="entry name" value="MU-LIKE PROPHAGE FLUMU PROTEIN C"/>
    <property type="match status" value="1"/>
</dbReference>
<dbReference type="InterPro" id="IPR009057">
    <property type="entry name" value="Homeodomain-like_sf"/>
</dbReference>
<sequence length="120" mass="13966">MVKKQGKTSKQGNALLNDLKSHTESLLAEINIAPDLACQVANELMFQISQHWGGQLIYVIKDSKFLADKRDVEIYRAFNGHNHAELSQEYGLSLPYIYRILKRMSEIERKQNQYDLFDYE</sequence>
<keyword evidence="3" id="KW-1185">Reference proteome</keyword>
<evidence type="ECO:0000259" key="1">
    <source>
        <dbReference type="Pfam" id="PF08765"/>
    </source>
</evidence>
<dbReference type="PANTHER" id="PTHR37812">
    <property type="entry name" value="MU-LIKE PROPHAGE FLUMU PROTEIN C"/>
    <property type="match status" value="1"/>
</dbReference>
<comment type="caution">
    <text evidence="2">The sequence shown here is derived from an EMBL/GenBank/DDBJ whole genome shotgun (WGS) entry which is preliminary data.</text>
</comment>